<name>J5Q9B5_TRIAS</name>
<dbReference type="InterPro" id="IPR003607">
    <property type="entry name" value="HD/PDEase_dom"/>
</dbReference>
<comment type="caution">
    <text evidence="2">The sequence shown here is derived from an EMBL/GenBank/DDBJ whole genome shotgun (WGS) entry which is preliminary data.</text>
</comment>
<dbReference type="Pfam" id="PF05721">
    <property type="entry name" value="PhyH"/>
    <property type="match status" value="1"/>
</dbReference>
<dbReference type="RefSeq" id="XP_014177581.1">
    <property type="nucleotide sequence ID" value="XM_014322106.1"/>
</dbReference>
<gene>
    <name evidence="2" type="ORF">A1Q1_05374</name>
</gene>
<accession>J5Q9B5</accession>
<sequence length="492" mass="54554">MTLTALDTPYKLTPEQKESFERDGFLHLPDVLSADQVKSLQQWSKEVHDWPSRPGEHMPYDEVRADGTTGLCRTESESNPISPRLPPSMLTEDYANYHDGFNSLFRGERLVGLLSELMGERAILFKEKINYKEPGGSGGFDAHIDSTAYNHAGAVRHQTFLMAVDDMTPENGCLDVVPGSHKVQVPIAADKCIAKDWEAAQTWVPVPMKAGDLLVFGSYLAHRSGPNNSPRPRAAIYATYNGESEGDKHDSYYAHRRRVWPPTKERVPGVDYSEGAMTYAFGSPMAGGKEMIENTIRSQNQKTQKTREETADTVLGVIEAQGDSDYIGESISQLEHALQAAAQAQNEGADDETVVAALLHDIGQFIPHENAKEMMTEGGSLGKMSHEAVGEEYLRKLGFPAKVSELVGSHVVAKRYLTATRPEYLAALSKASQGSLRFQGGPFNPQEVKEFENDPLFKEKVQLRLWDDRAKEVDAKVPDLRSYRDTIIKVLA</sequence>
<dbReference type="OrthoDB" id="445007at2759"/>
<dbReference type="SUPFAM" id="SSF51197">
    <property type="entry name" value="Clavaminate synthase-like"/>
    <property type="match status" value="1"/>
</dbReference>
<evidence type="ECO:0000313" key="2">
    <source>
        <dbReference type="EMBL" id="EJT46163.1"/>
    </source>
</evidence>
<dbReference type="PANTHER" id="PTHR40202:SF1">
    <property type="entry name" value="HD DOMAIN-CONTAINING PROTEIN"/>
    <property type="match status" value="1"/>
</dbReference>
<dbReference type="InterPro" id="IPR052567">
    <property type="entry name" value="OP_Dioxygenase"/>
</dbReference>
<evidence type="ECO:0000313" key="3">
    <source>
        <dbReference type="Proteomes" id="UP000002748"/>
    </source>
</evidence>
<dbReference type="GeneID" id="25988886"/>
<dbReference type="InterPro" id="IPR006675">
    <property type="entry name" value="HDIG_dom"/>
</dbReference>
<protein>
    <recommendedName>
        <fullName evidence="1">HD domain-containing protein</fullName>
    </recommendedName>
</protein>
<evidence type="ECO:0000259" key="1">
    <source>
        <dbReference type="Pfam" id="PF01966"/>
    </source>
</evidence>
<dbReference type="KEGG" id="tasa:A1Q1_05374"/>
<dbReference type="VEuPathDB" id="FungiDB:A1Q1_05374"/>
<proteinExistence type="predicted"/>
<organism evidence="2 3">
    <name type="scientific">Trichosporon asahii var. asahii (strain ATCC 90039 / CBS 2479 / JCM 2466 / KCTC 7840 / NBRC 103889/ NCYC 2677 / UAMH 7654)</name>
    <name type="common">Yeast</name>
    <dbReference type="NCBI Taxonomy" id="1186058"/>
    <lineage>
        <taxon>Eukaryota</taxon>
        <taxon>Fungi</taxon>
        <taxon>Dikarya</taxon>
        <taxon>Basidiomycota</taxon>
        <taxon>Agaricomycotina</taxon>
        <taxon>Tremellomycetes</taxon>
        <taxon>Trichosporonales</taxon>
        <taxon>Trichosporonaceae</taxon>
        <taxon>Trichosporon</taxon>
    </lineage>
</organism>
<feature type="domain" description="HD" evidence="1">
    <location>
        <begin position="335"/>
        <end position="414"/>
    </location>
</feature>
<dbReference type="PANTHER" id="PTHR40202">
    <property type="match status" value="1"/>
</dbReference>
<dbReference type="Gene3D" id="1.10.3210.10">
    <property type="entry name" value="Hypothetical protein af1432"/>
    <property type="match status" value="1"/>
</dbReference>
<dbReference type="Pfam" id="PF01966">
    <property type="entry name" value="HD"/>
    <property type="match status" value="1"/>
</dbReference>
<dbReference type="SUPFAM" id="SSF109604">
    <property type="entry name" value="HD-domain/PDEase-like"/>
    <property type="match status" value="1"/>
</dbReference>
<dbReference type="CDD" id="cd00077">
    <property type="entry name" value="HDc"/>
    <property type="match status" value="1"/>
</dbReference>
<dbReference type="EMBL" id="ALBS01000304">
    <property type="protein sequence ID" value="EJT46163.1"/>
    <property type="molecule type" value="Genomic_DNA"/>
</dbReference>
<dbReference type="NCBIfam" id="TIGR00277">
    <property type="entry name" value="HDIG"/>
    <property type="match status" value="1"/>
</dbReference>
<dbReference type="HOGENOM" id="CLU_554329_0_0_1"/>
<dbReference type="AlphaFoldDB" id="J5Q9B5"/>
<reference evidence="2 3" key="1">
    <citation type="journal article" date="2012" name="Eukaryot. Cell">
        <title>Draft genome sequence of CBS 2479, the standard type strain of Trichosporon asahii.</title>
        <authorList>
            <person name="Yang R.Y."/>
            <person name="Li H.T."/>
            <person name="Zhu H."/>
            <person name="Zhou G.P."/>
            <person name="Wang M."/>
            <person name="Wang L."/>
        </authorList>
    </citation>
    <scope>NUCLEOTIDE SEQUENCE [LARGE SCALE GENOMIC DNA]</scope>
    <source>
        <strain evidence="3">ATCC 90039 / CBS 2479 / JCM 2466 / KCTC 7840 / NCYC 2677 / UAMH 7654</strain>
    </source>
</reference>
<dbReference type="Gene3D" id="2.60.120.620">
    <property type="entry name" value="q2cbj1_9rhob like domain"/>
    <property type="match status" value="1"/>
</dbReference>
<dbReference type="InterPro" id="IPR008775">
    <property type="entry name" value="Phytyl_CoA_dOase-like"/>
</dbReference>
<dbReference type="InterPro" id="IPR006674">
    <property type="entry name" value="HD_domain"/>
</dbReference>
<dbReference type="Proteomes" id="UP000002748">
    <property type="component" value="Unassembled WGS sequence"/>
</dbReference>